<protein>
    <recommendedName>
        <fullName evidence="2">RNA polymerase Rpb4/RPC9 core domain-containing protein</fullName>
    </recommendedName>
</protein>
<dbReference type="SUPFAM" id="SSF47819">
    <property type="entry name" value="HRDC-like"/>
    <property type="match status" value="1"/>
</dbReference>
<dbReference type="Proteomes" id="UP001418222">
    <property type="component" value="Unassembled WGS sequence"/>
</dbReference>
<name>A0AAP0FTY7_9ASPA</name>
<evidence type="ECO:0000259" key="2">
    <source>
        <dbReference type="SMART" id="SM00657"/>
    </source>
</evidence>
<sequence length="284" mass="30037">MAENNSLPRRVVKGTQRRLNVPAPVITASPSEDSSRRSNVILLEQTQSPREGKQSKDSSLNKLNQIEIDSSDSEYEGFVDIKSPSPAGGSDKGFSDLKTGKVSSADLKASGKTSFEEPSEDCGKGGKGFSSGKGGGKGSLPQAKPVKASVADKDLKLELELPPGAKLVMDCEAAVLLQGIQEHLDSLKDLKIKIPETFGNALLYSKAAVHYTDVKAVRQALDNLKEHGATDGEICMIANAGPETSEEAFGLIPSLKKKRNKIGGPLAGVLATLTTLKVSQELPL</sequence>
<evidence type="ECO:0000256" key="1">
    <source>
        <dbReference type="SAM" id="MobiDB-lite"/>
    </source>
</evidence>
<dbReference type="Gene3D" id="1.20.1250.40">
    <property type="match status" value="1"/>
</dbReference>
<dbReference type="InterPro" id="IPR045222">
    <property type="entry name" value="Rpb4-like"/>
</dbReference>
<dbReference type="GO" id="GO:0000166">
    <property type="term" value="F:nucleotide binding"/>
    <property type="evidence" value="ECO:0007669"/>
    <property type="project" value="InterPro"/>
</dbReference>
<feature type="compositionally biased region" description="Gly residues" evidence="1">
    <location>
        <begin position="125"/>
        <end position="138"/>
    </location>
</feature>
<dbReference type="InterPro" id="IPR010997">
    <property type="entry name" value="HRDC-like_sf"/>
</dbReference>
<dbReference type="InterPro" id="IPR006590">
    <property type="entry name" value="RNA_pol_Rpb4/RPC9_core"/>
</dbReference>
<dbReference type="PANTHER" id="PTHR21297">
    <property type="entry name" value="DNA-DIRECTED RNA POLYMERASE II"/>
    <property type="match status" value="1"/>
</dbReference>
<keyword evidence="4" id="KW-1185">Reference proteome</keyword>
<dbReference type="InterPro" id="IPR038324">
    <property type="entry name" value="Rpb4/RPC9_sf"/>
</dbReference>
<comment type="caution">
    <text evidence="3">The sequence shown here is derived from an EMBL/GenBank/DDBJ whole genome shotgun (WGS) entry which is preliminary data.</text>
</comment>
<accession>A0AAP0FTY7</accession>
<gene>
    <name evidence="3" type="ORF">KSP39_PZI024210</name>
</gene>
<evidence type="ECO:0000313" key="4">
    <source>
        <dbReference type="Proteomes" id="UP001418222"/>
    </source>
</evidence>
<organism evidence="3 4">
    <name type="scientific">Platanthera zijinensis</name>
    <dbReference type="NCBI Taxonomy" id="2320716"/>
    <lineage>
        <taxon>Eukaryota</taxon>
        <taxon>Viridiplantae</taxon>
        <taxon>Streptophyta</taxon>
        <taxon>Embryophyta</taxon>
        <taxon>Tracheophyta</taxon>
        <taxon>Spermatophyta</taxon>
        <taxon>Magnoliopsida</taxon>
        <taxon>Liliopsida</taxon>
        <taxon>Asparagales</taxon>
        <taxon>Orchidaceae</taxon>
        <taxon>Orchidoideae</taxon>
        <taxon>Orchideae</taxon>
        <taxon>Orchidinae</taxon>
        <taxon>Platanthera</taxon>
    </lineage>
</organism>
<feature type="domain" description="RNA polymerase Rpb4/RPC9 core" evidence="2">
    <location>
        <begin position="166"/>
        <end position="280"/>
    </location>
</feature>
<reference evidence="3 4" key="1">
    <citation type="journal article" date="2022" name="Nat. Plants">
        <title>Genomes of leafy and leafless Platanthera orchids illuminate the evolution of mycoheterotrophy.</title>
        <authorList>
            <person name="Li M.H."/>
            <person name="Liu K.W."/>
            <person name="Li Z."/>
            <person name="Lu H.C."/>
            <person name="Ye Q.L."/>
            <person name="Zhang D."/>
            <person name="Wang J.Y."/>
            <person name="Li Y.F."/>
            <person name="Zhong Z.M."/>
            <person name="Liu X."/>
            <person name="Yu X."/>
            <person name="Liu D.K."/>
            <person name="Tu X.D."/>
            <person name="Liu B."/>
            <person name="Hao Y."/>
            <person name="Liao X.Y."/>
            <person name="Jiang Y.T."/>
            <person name="Sun W.H."/>
            <person name="Chen J."/>
            <person name="Chen Y.Q."/>
            <person name="Ai Y."/>
            <person name="Zhai J.W."/>
            <person name="Wu S.S."/>
            <person name="Zhou Z."/>
            <person name="Hsiao Y.Y."/>
            <person name="Wu W.L."/>
            <person name="Chen Y.Y."/>
            <person name="Lin Y.F."/>
            <person name="Hsu J.L."/>
            <person name="Li C.Y."/>
            <person name="Wang Z.W."/>
            <person name="Zhao X."/>
            <person name="Zhong W.Y."/>
            <person name="Ma X.K."/>
            <person name="Ma L."/>
            <person name="Huang J."/>
            <person name="Chen G.Z."/>
            <person name="Huang M.Z."/>
            <person name="Huang L."/>
            <person name="Peng D.H."/>
            <person name="Luo Y.B."/>
            <person name="Zou S.Q."/>
            <person name="Chen S.P."/>
            <person name="Lan S."/>
            <person name="Tsai W.C."/>
            <person name="Van de Peer Y."/>
            <person name="Liu Z.J."/>
        </authorList>
    </citation>
    <scope>NUCLEOTIDE SEQUENCE [LARGE SCALE GENOMIC DNA]</scope>
    <source>
        <strain evidence="3">Lor287</strain>
    </source>
</reference>
<feature type="compositionally biased region" description="Polar residues" evidence="1">
    <location>
        <begin position="57"/>
        <end position="68"/>
    </location>
</feature>
<dbReference type="SMART" id="SM00657">
    <property type="entry name" value="RPOL4c"/>
    <property type="match status" value="1"/>
</dbReference>
<feature type="region of interest" description="Disordered" evidence="1">
    <location>
        <begin position="1"/>
        <end position="147"/>
    </location>
</feature>
<evidence type="ECO:0000313" key="3">
    <source>
        <dbReference type="EMBL" id="KAK8913910.1"/>
    </source>
</evidence>
<dbReference type="EMBL" id="JBBWWQ010000021">
    <property type="protein sequence ID" value="KAK8913910.1"/>
    <property type="molecule type" value="Genomic_DNA"/>
</dbReference>
<dbReference type="AlphaFoldDB" id="A0AAP0FTY7"/>
<proteinExistence type="predicted"/>